<feature type="region of interest" description="Disordered" evidence="1">
    <location>
        <begin position="82"/>
        <end position="107"/>
    </location>
</feature>
<gene>
    <name evidence="2" type="ORF">CEPIT_LOCUS34262</name>
</gene>
<dbReference type="Proteomes" id="UP001152523">
    <property type="component" value="Unassembled WGS sequence"/>
</dbReference>
<evidence type="ECO:0000313" key="3">
    <source>
        <dbReference type="Proteomes" id="UP001152523"/>
    </source>
</evidence>
<reference evidence="2" key="1">
    <citation type="submission" date="2022-07" db="EMBL/GenBank/DDBJ databases">
        <authorList>
            <person name="Macas J."/>
            <person name="Novak P."/>
            <person name="Neumann P."/>
        </authorList>
    </citation>
    <scope>NUCLEOTIDE SEQUENCE</scope>
</reference>
<evidence type="ECO:0000256" key="1">
    <source>
        <dbReference type="SAM" id="MobiDB-lite"/>
    </source>
</evidence>
<proteinExistence type="predicted"/>
<keyword evidence="3" id="KW-1185">Reference proteome</keyword>
<name>A0AAV0FI44_9ASTE</name>
<dbReference type="AlphaFoldDB" id="A0AAV0FI44"/>
<dbReference type="EMBL" id="CAMAPF010000985">
    <property type="protein sequence ID" value="CAH9135113.1"/>
    <property type="molecule type" value="Genomic_DNA"/>
</dbReference>
<evidence type="ECO:0000313" key="2">
    <source>
        <dbReference type="EMBL" id="CAH9135113.1"/>
    </source>
</evidence>
<sequence>MNCFSYSRLDSSSVSRNSASSSSRALGGLCLMRSLSSASFLSFFSCNASYKLRIYLFGQYHLQPEPRGFALFPPTDFLIQNSSSSQQHQRLSPPCYHLPSRKSSYSS</sequence>
<comment type="caution">
    <text evidence="2">The sequence shown here is derived from an EMBL/GenBank/DDBJ whole genome shotgun (WGS) entry which is preliminary data.</text>
</comment>
<organism evidence="2 3">
    <name type="scientific">Cuscuta epithymum</name>
    <dbReference type="NCBI Taxonomy" id="186058"/>
    <lineage>
        <taxon>Eukaryota</taxon>
        <taxon>Viridiplantae</taxon>
        <taxon>Streptophyta</taxon>
        <taxon>Embryophyta</taxon>
        <taxon>Tracheophyta</taxon>
        <taxon>Spermatophyta</taxon>
        <taxon>Magnoliopsida</taxon>
        <taxon>eudicotyledons</taxon>
        <taxon>Gunneridae</taxon>
        <taxon>Pentapetalae</taxon>
        <taxon>asterids</taxon>
        <taxon>lamiids</taxon>
        <taxon>Solanales</taxon>
        <taxon>Convolvulaceae</taxon>
        <taxon>Cuscuteae</taxon>
        <taxon>Cuscuta</taxon>
        <taxon>Cuscuta subgen. Cuscuta</taxon>
    </lineage>
</organism>
<accession>A0AAV0FI44</accession>
<protein>
    <submittedName>
        <fullName evidence="2">Uncharacterized protein</fullName>
    </submittedName>
</protein>
<feature type="region of interest" description="Disordered" evidence="1">
    <location>
        <begin position="1"/>
        <end position="22"/>
    </location>
</feature>